<feature type="binding site" description="in other chain" evidence="9">
    <location>
        <begin position="18"/>
        <end position="20"/>
    </location>
    <ligand>
        <name>ATP</name>
        <dbReference type="ChEBI" id="CHEBI:30616"/>
        <note>ligand shared between dimeric partners</note>
    </ligand>
</feature>
<dbReference type="InterPro" id="IPR016188">
    <property type="entry name" value="PurM-like_N"/>
</dbReference>
<evidence type="ECO:0000256" key="5">
    <source>
        <dbReference type="ARBA" id="ARBA00022777"/>
    </source>
</evidence>
<dbReference type="NCBIfam" id="NF002098">
    <property type="entry name" value="PRK00943.1"/>
    <property type="match status" value="1"/>
</dbReference>
<feature type="binding site" evidence="9">
    <location>
        <position position="197"/>
    </location>
    <ligand>
        <name>Mg(2+)</name>
        <dbReference type="ChEBI" id="CHEBI:18420"/>
    </ligand>
</feature>
<evidence type="ECO:0000256" key="1">
    <source>
        <dbReference type="ARBA" id="ARBA00008026"/>
    </source>
</evidence>
<feature type="domain" description="PurM-like C-terminal" evidence="11">
    <location>
        <begin position="139"/>
        <end position="312"/>
    </location>
</feature>
<keyword evidence="6 9" id="KW-0067">ATP-binding</keyword>
<dbReference type="InterPro" id="IPR010918">
    <property type="entry name" value="PurM-like_C_dom"/>
</dbReference>
<comment type="caution">
    <text evidence="12">The sequence shown here is derived from an EMBL/GenBank/DDBJ whole genome shotgun (WGS) entry which is preliminary data.</text>
</comment>
<evidence type="ECO:0000313" key="13">
    <source>
        <dbReference type="Proteomes" id="UP000318307"/>
    </source>
</evidence>
<feature type="binding site" evidence="9">
    <location>
        <begin position="109"/>
        <end position="111"/>
    </location>
    <ligand>
        <name>ATP</name>
        <dbReference type="ChEBI" id="CHEBI:30616"/>
        <note>ligand shared between dimeric partners</note>
    </ligand>
</feature>
<dbReference type="FunFam" id="3.90.650.10:FF:000004">
    <property type="entry name" value="Selenide, water dikinase"/>
    <property type="match status" value="1"/>
</dbReference>
<dbReference type="PANTHER" id="PTHR10256">
    <property type="entry name" value="SELENIDE, WATER DIKINASE"/>
    <property type="match status" value="1"/>
</dbReference>
<gene>
    <name evidence="9" type="primary">selD</name>
    <name evidence="12" type="ORF">LZ24_02192</name>
</gene>
<comment type="cofactor">
    <cofactor evidence="9">
        <name>Mg(2+)</name>
        <dbReference type="ChEBI" id="CHEBI:18420"/>
    </cofactor>
    <text evidence="9">Binds 1 Mg(2+) ion per monomer.</text>
</comment>
<keyword evidence="8 9" id="KW-0711">Selenium</keyword>
<comment type="function">
    <text evidence="9">Synthesizes selenophosphate from selenide and ATP.</text>
</comment>
<organism evidence="12 13">
    <name type="scientific">Desulfobotulus alkaliphilus</name>
    <dbReference type="NCBI Taxonomy" id="622671"/>
    <lineage>
        <taxon>Bacteria</taxon>
        <taxon>Pseudomonadati</taxon>
        <taxon>Thermodesulfobacteriota</taxon>
        <taxon>Desulfobacteria</taxon>
        <taxon>Desulfobacterales</taxon>
        <taxon>Desulfobacteraceae</taxon>
        <taxon>Desulfobotulus</taxon>
    </lineage>
</organism>
<evidence type="ECO:0000313" key="12">
    <source>
        <dbReference type="EMBL" id="TWI70771.1"/>
    </source>
</evidence>
<dbReference type="PIRSF" id="PIRSF036407">
    <property type="entry name" value="Selenphspht_syn"/>
    <property type="match status" value="1"/>
</dbReference>
<dbReference type="InterPro" id="IPR036921">
    <property type="entry name" value="PurM-like_N_sf"/>
</dbReference>
<dbReference type="InterPro" id="IPR023061">
    <property type="entry name" value="SelD_I"/>
</dbReference>
<evidence type="ECO:0000256" key="7">
    <source>
        <dbReference type="ARBA" id="ARBA00022842"/>
    </source>
</evidence>
<dbReference type="AlphaFoldDB" id="A0A562RNV0"/>
<dbReference type="PANTHER" id="PTHR10256:SF0">
    <property type="entry name" value="INACTIVE SELENIDE, WATER DIKINASE-LIKE PROTEIN-RELATED"/>
    <property type="match status" value="1"/>
</dbReference>
<dbReference type="Proteomes" id="UP000318307">
    <property type="component" value="Unassembled WGS sequence"/>
</dbReference>
<keyword evidence="3 9" id="KW-0479">Metal-binding</keyword>
<keyword evidence="7 9" id="KW-0460">Magnesium</keyword>
<accession>A0A562RNV0</accession>
<dbReference type="Pfam" id="PF02769">
    <property type="entry name" value="AIRS_C"/>
    <property type="match status" value="1"/>
</dbReference>
<evidence type="ECO:0000259" key="11">
    <source>
        <dbReference type="Pfam" id="PF02769"/>
    </source>
</evidence>
<dbReference type="InterPro" id="IPR004536">
    <property type="entry name" value="SPS/SelD"/>
</dbReference>
<dbReference type="Gene3D" id="3.30.1330.10">
    <property type="entry name" value="PurM-like, N-terminal domain"/>
    <property type="match status" value="1"/>
</dbReference>
<name>A0A562RNV0_9BACT</name>
<sequence length="319" mass="33270">MKSLHPHCPPEVMAGTRHSEDAGVYRLSDEMALVQTLDFLTPMVDDPKDFGRIAAANALSDVYAMGGKPLTAMNIVCFPAGDLPERVLEEVLAGGLEKIEEAGAVLLGGHSVEDPEFKYGLSVTGLVHPKHMVANGGARPGDVLILTKPIGTGVLTTAIKGKLASEEAASLMIRSMACLNRVAAEIFCRFSVHAMTDITGFGLAGHGLEMARASACTFEITAEDVPLLPEVKDHAAMGLIPGGAYRNLEFCGSQLVFAESVPRVLRDLAVDPQTSGGLLAAVDAGQAASCVQALKEAGLEAAVIGSVGQEGGCGEVFFR</sequence>
<dbReference type="Pfam" id="PF00586">
    <property type="entry name" value="AIRS"/>
    <property type="match status" value="1"/>
</dbReference>
<feature type="binding site" description="in other chain" evidence="9">
    <location>
        <position position="61"/>
    </location>
    <ligand>
        <name>ATP</name>
        <dbReference type="ChEBI" id="CHEBI:30616"/>
        <note>ligand shared between dimeric partners</note>
    </ligand>
</feature>
<evidence type="ECO:0000256" key="9">
    <source>
        <dbReference type="HAMAP-Rule" id="MF_00625"/>
    </source>
</evidence>
<evidence type="ECO:0000256" key="3">
    <source>
        <dbReference type="ARBA" id="ARBA00022723"/>
    </source>
</evidence>
<dbReference type="GO" id="GO:0005737">
    <property type="term" value="C:cytoplasm"/>
    <property type="evidence" value="ECO:0007669"/>
    <property type="project" value="TreeGrafter"/>
</dbReference>
<keyword evidence="2 9" id="KW-0808">Transferase</keyword>
<dbReference type="Gene3D" id="3.90.650.10">
    <property type="entry name" value="PurM-like C-terminal domain"/>
    <property type="match status" value="1"/>
</dbReference>
<keyword evidence="5 9" id="KW-0418">Kinase</keyword>
<comment type="catalytic activity">
    <reaction evidence="9">
        <text>hydrogenselenide + ATP + H2O = selenophosphate + AMP + phosphate + 2 H(+)</text>
        <dbReference type="Rhea" id="RHEA:18737"/>
        <dbReference type="ChEBI" id="CHEBI:15377"/>
        <dbReference type="ChEBI" id="CHEBI:15378"/>
        <dbReference type="ChEBI" id="CHEBI:16144"/>
        <dbReference type="ChEBI" id="CHEBI:29317"/>
        <dbReference type="ChEBI" id="CHEBI:30616"/>
        <dbReference type="ChEBI" id="CHEBI:43474"/>
        <dbReference type="ChEBI" id="CHEBI:456215"/>
        <dbReference type="EC" id="2.7.9.3"/>
    </reaction>
</comment>
<dbReference type="EC" id="2.7.9.3" evidence="9"/>
<evidence type="ECO:0000259" key="10">
    <source>
        <dbReference type="Pfam" id="PF00586"/>
    </source>
</evidence>
<protein>
    <recommendedName>
        <fullName evidence="9">Selenide, water dikinase</fullName>
        <ecNumber evidence="9">2.7.9.3</ecNumber>
    </recommendedName>
    <alternativeName>
        <fullName evidence="9">Selenium donor protein</fullName>
    </alternativeName>
    <alternativeName>
        <fullName evidence="9">Selenophosphate synthase</fullName>
    </alternativeName>
</protein>
<dbReference type="HAMAP" id="MF_00625">
    <property type="entry name" value="SelD"/>
    <property type="match status" value="1"/>
</dbReference>
<comment type="subunit">
    <text evidence="9">Homodimer.</text>
</comment>
<comment type="caution">
    <text evidence="9">Lacks conserved residue(s) required for the propagation of feature annotation.</text>
</comment>
<reference evidence="12 13" key="1">
    <citation type="submission" date="2019-07" db="EMBL/GenBank/DDBJ databases">
        <title>Genome sequencing of 100 strains of the haloalkaliphilic chemolithoautotrophic sulfur-oxidizing bacterium Thioalkalivibrio.</title>
        <authorList>
            <person name="Muyzer G."/>
        </authorList>
    </citation>
    <scope>NUCLEOTIDE SEQUENCE [LARGE SCALE GENOMIC DNA]</scope>
    <source>
        <strain evidence="12 13">ASO4-4</strain>
    </source>
</reference>
<dbReference type="GO" id="GO:0004756">
    <property type="term" value="F:selenide, water dikinase activity"/>
    <property type="evidence" value="ECO:0007669"/>
    <property type="project" value="UniProtKB-UniRule"/>
</dbReference>
<dbReference type="SUPFAM" id="SSF55326">
    <property type="entry name" value="PurM N-terminal domain-like"/>
    <property type="match status" value="1"/>
</dbReference>
<feature type="binding site" description="in other chain" evidence="9">
    <location>
        <position position="38"/>
    </location>
    <ligand>
        <name>ATP</name>
        <dbReference type="ChEBI" id="CHEBI:30616"/>
        <note>ligand shared between dimeric partners</note>
    </ligand>
</feature>
<proteinExistence type="inferred from homology"/>
<dbReference type="SUPFAM" id="SSF56042">
    <property type="entry name" value="PurM C-terminal domain-like"/>
    <property type="match status" value="1"/>
</dbReference>
<feature type="binding site" evidence="9">
    <location>
        <position position="61"/>
    </location>
    <ligand>
        <name>Mg(2+)</name>
        <dbReference type="ChEBI" id="CHEBI:18420"/>
    </ligand>
</feature>
<evidence type="ECO:0000256" key="4">
    <source>
        <dbReference type="ARBA" id="ARBA00022741"/>
    </source>
</evidence>
<dbReference type="NCBIfam" id="TIGR00476">
    <property type="entry name" value="selD"/>
    <property type="match status" value="1"/>
</dbReference>
<evidence type="ECO:0000256" key="8">
    <source>
        <dbReference type="ARBA" id="ARBA00023266"/>
    </source>
</evidence>
<dbReference type="GO" id="GO:0016260">
    <property type="term" value="P:selenocysteine biosynthetic process"/>
    <property type="evidence" value="ECO:0007669"/>
    <property type="project" value="InterPro"/>
</dbReference>
<dbReference type="GO" id="GO:0005524">
    <property type="term" value="F:ATP binding"/>
    <property type="evidence" value="ECO:0007669"/>
    <property type="project" value="UniProtKB-UniRule"/>
</dbReference>
<comment type="similarity">
    <text evidence="1 9">Belongs to the selenophosphate synthase 1 family. Class I subfamily.</text>
</comment>
<feature type="binding site" evidence="9">
    <location>
        <position position="21"/>
    </location>
    <ligand>
        <name>Mg(2+)</name>
        <dbReference type="ChEBI" id="CHEBI:18420"/>
    </ligand>
</feature>
<evidence type="ECO:0000256" key="6">
    <source>
        <dbReference type="ARBA" id="ARBA00022840"/>
    </source>
</evidence>
<dbReference type="EMBL" id="VLLC01000016">
    <property type="protein sequence ID" value="TWI70771.1"/>
    <property type="molecule type" value="Genomic_DNA"/>
</dbReference>
<dbReference type="CDD" id="cd02195">
    <property type="entry name" value="SelD"/>
    <property type="match status" value="1"/>
</dbReference>
<evidence type="ECO:0000256" key="2">
    <source>
        <dbReference type="ARBA" id="ARBA00022679"/>
    </source>
</evidence>
<dbReference type="GO" id="GO:0000287">
    <property type="term" value="F:magnesium ion binding"/>
    <property type="evidence" value="ECO:0007669"/>
    <property type="project" value="UniProtKB-UniRule"/>
</dbReference>
<dbReference type="InterPro" id="IPR036676">
    <property type="entry name" value="PurM-like_C_sf"/>
</dbReference>
<feature type="domain" description="PurM-like N-terminal" evidence="10">
    <location>
        <begin position="20"/>
        <end position="127"/>
    </location>
</feature>
<keyword evidence="4 9" id="KW-0547">Nucleotide-binding</keyword>
<keyword evidence="13" id="KW-1185">Reference proteome</keyword>